<dbReference type="AlphaFoldDB" id="A0A7Z7YDD3"/>
<gene>
    <name evidence="1" type="ORF">EYB64_16245</name>
</gene>
<protein>
    <submittedName>
        <fullName evidence="1">Uncharacterized protein</fullName>
    </submittedName>
</protein>
<dbReference type="RefSeq" id="WP_142736641.1">
    <property type="nucleotide sequence ID" value="NZ_SISP01000032.1"/>
</dbReference>
<dbReference type="EMBL" id="SISP01000032">
    <property type="protein sequence ID" value="TBM39789.1"/>
    <property type="molecule type" value="Genomic_DNA"/>
</dbReference>
<organism evidence="1 2">
    <name type="scientific">Vibrio cholerae</name>
    <dbReference type="NCBI Taxonomy" id="666"/>
    <lineage>
        <taxon>Bacteria</taxon>
        <taxon>Pseudomonadati</taxon>
        <taxon>Pseudomonadota</taxon>
        <taxon>Gammaproteobacteria</taxon>
        <taxon>Vibrionales</taxon>
        <taxon>Vibrionaceae</taxon>
        <taxon>Vibrio</taxon>
    </lineage>
</organism>
<proteinExistence type="predicted"/>
<dbReference type="Proteomes" id="UP000294145">
    <property type="component" value="Unassembled WGS sequence"/>
</dbReference>
<evidence type="ECO:0000313" key="1">
    <source>
        <dbReference type="EMBL" id="TBM39789.1"/>
    </source>
</evidence>
<accession>A0A7Z7YDD3</accession>
<name>A0A7Z7YDD3_VIBCL</name>
<reference evidence="1 2" key="1">
    <citation type="submission" date="2019-02" db="EMBL/GenBank/DDBJ databases">
        <title>Genomic plasticity associated with the antimicrobial resistance in Vibrio cholerae.</title>
        <authorList>
            <person name="Verma J."/>
            <person name="Bag S."/>
            <person name="Saha B."/>
            <person name="Kumar P."/>
            <person name="Ghosh T.S."/>
            <person name="Dayal M."/>
            <person name="Senapati T."/>
            <person name="Mehra S."/>
            <person name="Dey P."/>
            <person name="Desigamani A."/>
            <person name="Kumar D."/>
            <person name="Rana P."/>
            <person name="Kumar B."/>
            <person name="Maiti T.K."/>
            <person name="Sharma N.C."/>
            <person name="Bhadra R.K."/>
            <person name="Mutreja A."/>
            <person name="Nair G.B."/>
            <person name="Ramamurthy T."/>
            <person name="Das B."/>
        </authorList>
    </citation>
    <scope>NUCLEOTIDE SEQUENCE [LARGE SCALE GENOMIC DNA]</scope>
    <source>
        <strain evidence="1 2">IDH06781</strain>
    </source>
</reference>
<evidence type="ECO:0000313" key="2">
    <source>
        <dbReference type="Proteomes" id="UP000294145"/>
    </source>
</evidence>
<sequence length="79" mass="9449">MTPHQFDELGFGGQMWAIHKGVRKFVISIDFQERLFGLLPERPKEFTDYDWRSVEWVRCENVSEVYRPEVVSLSRESKQ</sequence>
<comment type="caution">
    <text evidence="1">The sequence shown here is derived from an EMBL/GenBank/DDBJ whole genome shotgun (WGS) entry which is preliminary data.</text>
</comment>